<dbReference type="Pfam" id="PF13421">
    <property type="entry name" value="Band_7_1"/>
    <property type="match status" value="1"/>
</dbReference>
<protein>
    <recommendedName>
        <fullName evidence="1">SPFH domain-containing protein</fullName>
    </recommendedName>
</protein>
<dbReference type="PANTHER" id="PTHR37826:SF2">
    <property type="entry name" value="ZINC-RIBBON DOMAIN-CONTAINING PROTEIN"/>
    <property type="match status" value="1"/>
</dbReference>
<evidence type="ECO:0000313" key="2">
    <source>
        <dbReference type="EMBL" id="ESL03733.1"/>
    </source>
</evidence>
<dbReference type="EMBL" id="ACIL03000007">
    <property type="protein sequence ID" value="ESL03733.1"/>
    <property type="molecule type" value="Genomic_DNA"/>
</dbReference>
<dbReference type="CDD" id="cd03408">
    <property type="entry name" value="SPFH_like_u1"/>
    <property type="match status" value="1"/>
</dbReference>
<keyword evidence="3" id="KW-1185">Reference proteome</keyword>
<dbReference type="HOGENOM" id="CLU_042784_0_0_9"/>
<organism evidence="2 3">
    <name type="scientific">Catonella morbi ATCC 51271</name>
    <dbReference type="NCBI Taxonomy" id="592026"/>
    <lineage>
        <taxon>Bacteria</taxon>
        <taxon>Bacillati</taxon>
        <taxon>Bacillota</taxon>
        <taxon>Clostridia</taxon>
        <taxon>Lachnospirales</taxon>
        <taxon>Lachnospiraceae</taxon>
        <taxon>Catonella</taxon>
    </lineage>
</organism>
<feature type="domain" description="SPFH" evidence="1">
    <location>
        <begin position="77"/>
        <end position="296"/>
    </location>
</feature>
<dbReference type="PANTHER" id="PTHR37826">
    <property type="entry name" value="FLOTILLIN BAND_7_5 DOMAIN PROTEIN"/>
    <property type="match status" value="1"/>
</dbReference>
<sequence>MQKIKLDFKYFEINIIFNERKEGNRMGLIKALTGAVGGTLGDQWKEYFYCEALPADVLVRKGIKRVGGRSSNKHGSDNIITDGSGIAVADGQCMIIVNDGKVAEICAEPGEYTFNSGESPTVFSGSLGESAGAVFKDMLSRFSRGGEAGRDQRVYYFNTKELTDNKFGTPNPIPFRVLDMNVGLDVDVSVRCSGVYSYKIQNPILFYQNVCGNIADEYTRDEIDSQLKTEFVSALQPAFGKLSEQGIRPSGLPAHAMELADLMDEVLSKKWKELRGLDIVSVALNPITLSDEDSALIKNLQMTGAFRNPTMAAANLAQAQADAMRTAAGNSGGAMMGFMGLNMANQAGGMNANNLYQMGAMQGGGQYGQPMQGQYGQQMNGQPMQGQQGGAEGSEIQWFCPNCGNKNAGNFCVNCGSKRP</sequence>
<accession>V2Y467</accession>
<dbReference type="AlphaFoldDB" id="V2Y467"/>
<comment type="caution">
    <text evidence="2">The sequence shown here is derived from an EMBL/GenBank/DDBJ whole genome shotgun (WGS) entry which is preliminary data.</text>
</comment>
<reference evidence="2 3" key="1">
    <citation type="submission" date="2013-06" db="EMBL/GenBank/DDBJ databases">
        <authorList>
            <person name="Weinstock G."/>
            <person name="Sodergren E."/>
            <person name="Clifton S."/>
            <person name="Fulton L."/>
            <person name="Fulton B."/>
            <person name="Courtney L."/>
            <person name="Fronick C."/>
            <person name="Harrison M."/>
            <person name="Strong C."/>
            <person name="Farmer C."/>
            <person name="Delahaunty K."/>
            <person name="Markovic C."/>
            <person name="Hall O."/>
            <person name="Minx P."/>
            <person name="Tomlinson C."/>
            <person name="Mitreva M."/>
            <person name="Nelson J."/>
            <person name="Hou S."/>
            <person name="Wollam A."/>
            <person name="Pepin K.H."/>
            <person name="Johnson M."/>
            <person name="Bhonagiri V."/>
            <person name="Nash W.E."/>
            <person name="Warren W."/>
            <person name="Chinwalla A."/>
            <person name="Mardis E.R."/>
            <person name="Wilson R.K."/>
        </authorList>
    </citation>
    <scope>NUCLEOTIDE SEQUENCE [LARGE SCALE GENOMIC DNA]</scope>
    <source>
        <strain evidence="2 3">ATCC 51271</strain>
    </source>
</reference>
<dbReference type="STRING" id="592026.GCWU0000282_000898"/>
<evidence type="ECO:0000259" key="1">
    <source>
        <dbReference type="Pfam" id="PF13421"/>
    </source>
</evidence>
<dbReference type="InterPro" id="IPR033880">
    <property type="entry name" value="SPFH_YdjI"/>
</dbReference>
<proteinExistence type="predicted"/>
<dbReference type="eggNOG" id="COG4260">
    <property type="taxonomic scope" value="Bacteria"/>
</dbReference>
<name>V2Y467_9FIRM</name>
<gene>
    <name evidence="2" type="ORF">GCWU0000282_000898</name>
</gene>
<evidence type="ECO:0000313" key="3">
    <source>
        <dbReference type="Proteomes" id="UP000018227"/>
    </source>
</evidence>
<dbReference type="Proteomes" id="UP000018227">
    <property type="component" value="Unassembled WGS sequence"/>
</dbReference>